<keyword evidence="12 15" id="KW-1278">Translocase</keyword>
<dbReference type="CDD" id="cd18803">
    <property type="entry name" value="SF2_C_secA"/>
    <property type="match status" value="1"/>
</dbReference>
<protein>
    <recommendedName>
        <fullName evidence="15 16">Protein translocase subunit SecA</fullName>
        <ecNumber evidence="15">7.4.2.8</ecNumber>
    </recommendedName>
</protein>
<evidence type="ECO:0000256" key="7">
    <source>
        <dbReference type="ARBA" id="ARBA00022723"/>
    </source>
</evidence>
<dbReference type="Gene3D" id="3.90.1440.10">
    <property type="entry name" value="SecA, preprotein cross-linking domain"/>
    <property type="match status" value="1"/>
</dbReference>
<dbReference type="Gene3D" id="1.10.3060.10">
    <property type="entry name" value="Helical scaffold and wing domains of SecA"/>
    <property type="match status" value="1"/>
</dbReference>
<dbReference type="SMART" id="SM00958">
    <property type="entry name" value="SecA_PP_bind"/>
    <property type="match status" value="1"/>
</dbReference>
<name>A0A9E2KM54_9GAMM</name>
<dbReference type="InterPro" id="IPR027417">
    <property type="entry name" value="P-loop_NTPase"/>
</dbReference>
<comment type="subcellular location">
    <subcellularLocation>
        <location evidence="15">Cell membrane</location>
        <topology evidence="15">Peripheral membrane protein</topology>
        <orientation evidence="15">Cytoplasmic side</orientation>
    </subcellularLocation>
    <subcellularLocation>
        <location evidence="15">Cytoplasm</location>
    </subcellularLocation>
    <text evidence="15">Distribution is 50-50.</text>
</comment>
<dbReference type="Pfam" id="PF07516">
    <property type="entry name" value="SecA_SW"/>
    <property type="match status" value="1"/>
</dbReference>
<keyword evidence="10 15" id="KW-0067">ATP-binding</keyword>
<dbReference type="GO" id="GO:0005886">
    <property type="term" value="C:plasma membrane"/>
    <property type="evidence" value="ECO:0007669"/>
    <property type="project" value="UniProtKB-SubCell"/>
</dbReference>
<evidence type="ECO:0000256" key="8">
    <source>
        <dbReference type="ARBA" id="ARBA00022741"/>
    </source>
</evidence>
<dbReference type="SUPFAM" id="SSF52540">
    <property type="entry name" value="P-loop containing nucleoside triphosphate hydrolases"/>
    <property type="match status" value="2"/>
</dbReference>
<dbReference type="EMBL" id="JAHLFG010000003">
    <property type="protein sequence ID" value="MBU3825930.1"/>
    <property type="molecule type" value="Genomic_DNA"/>
</dbReference>
<evidence type="ECO:0000313" key="21">
    <source>
        <dbReference type="Proteomes" id="UP000824150"/>
    </source>
</evidence>
<dbReference type="InterPro" id="IPR000185">
    <property type="entry name" value="SecA"/>
</dbReference>
<comment type="caution">
    <text evidence="20">The sequence shown here is derived from an EMBL/GenBank/DDBJ whole genome shotgun (WGS) entry which is preliminary data.</text>
</comment>
<reference evidence="20" key="2">
    <citation type="submission" date="2021-04" db="EMBL/GenBank/DDBJ databases">
        <authorList>
            <person name="Gilroy R."/>
        </authorList>
    </citation>
    <scope>NUCLEOTIDE SEQUENCE</scope>
    <source>
        <strain evidence="20">687</strain>
    </source>
</reference>
<evidence type="ECO:0000256" key="9">
    <source>
        <dbReference type="ARBA" id="ARBA00022833"/>
    </source>
</evidence>
<dbReference type="InterPro" id="IPR004027">
    <property type="entry name" value="SEC_C_motif"/>
</dbReference>
<evidence type="ECO:0000256" key="16">
    <source>
        <dbReference type="RuleBase" id="RU003874"/>
    </source>
</evidence>
<dbReference type="GO" id="GO:0008564">
    <property type="term" value="F:protein-exporting ATPase activity"/>
    <property type="evidence" value="ECO:0007669"/>
    <property type="project" value="UniProtKB-EC"/>
</dbReference>
<evidence type="ECO:0000256" key="11">
    <source>
        <dbReference type="ARBA" id="ARBA00022927"/>
    </source>
</evidence>
<dbReference type="HAMAP" id="MF_01382">
    <property type="entry name" value="SecA"/>
    <property type="match status" value="1"/>
</dbReference>
<keyword evidence="6" id="KW-0997">Cell inner membrane</keyword>
<dbReference type="GO" id="GO:0005524">
    <property type="term" value="F:ATP binding"/>
    <property type="evidence" value="ECO:0007669"/>
    <property type="project" value="UniProtKB-UniRule"/>
</dbReference>
<dbReference type="Pfam" id="PF21090">
    <property type="entry name" value="P-loop_SecA"/>
    <property type="match status" value="1"/>
</dbReference>
<evidence type="ECO:0000256" key="12">
    <source>
        <dbReference type="ARBA" id="ARBA00022967"/>
    </source>
</evidence>
<dbReference type="InterPro" id="IPR011116">
    <property type="entry name" value="SecA_Wing/Scaffold"/>
</dbReference>
<dbReference type="Gene3D" id="3.40.50.300">
    <property type="entry name" value="P-loop containing nucleotide triphosphate hydrolases"/>
    <property type="match status" value="2"/>
</dbReference>
<evidence type="ECO:0000256" key="1">
    <source>
        <dbReference type="ARBA" id="ARBA00001947"/>
    </source>
</evidence>
<dbReference type="InterPro" id="IPR036670">
    <property type="entry name" value="SecA_X-link_sf"/>
</dbReference>
<comment type="subunit">
    <text evidence="15">Monomer and homodimer. Part of the essential Sec protein translocation apparatus which comprises SecA, SecYEG and auxiliary proteins SecDF-YajC and YidC.</text>
</comment>
<evidence type="ECO:0000256" key="2">
    <source>
        <dbReference type="ARBA" id="ARBA00007650"/>
    </source>
</evidence>
<feature type="binding site" evidence="15">
    <location>
        <position position="88"/>
    </location>
    <ligand>
        <name>ATP</name>
        <dbReference type="ChEBI" id="CHEBI:30616"/>
    </ligand>
</feature>
<dbReference type="SMART" id="SM00957">
    <property type="entry name" value="SecA_DEAD"/>
    <property type="match status" value="1"/>
</dbReference>
<keyword evidence="5 15" id="KW-0963">Cytoplasm</keyword>
<evidence type="ECO:0000256" key="4">
    <source>
        <dbReference type="ARBA" id="ARBA00022475"/>
    </source>
</evidence>
<evidence type="ECO:0000256" key="13">
    <source>
        <dbReference type="ARBA" id="ARBA00023010"/>
    </source>
</evidence>
<dbReference type="SUPFAM" id="SSF81767">
    <property type="entry name" value="Pre-protein crosslinking domain of SecA"/>
    <property type="match status" value="1"/>
</dbReference>
<dbReference type="GO" id="GO:0065002">
    <property type="term" value="P:intracellular protein transmembrane transport"/>
    <property type="evidence" value="ECO:0007669"/>
    <property type="project" value="UniProtKB-UniRule"/>
</dbReference>
<evidence type="ECO:0000313" key="20">
    <source>
        <dbReference type="EMBL" id="MBU3825930.1"/>
    </source>
</evidence>
<keyword evidence="14 15" id="KW-0472">Membrane</keyword>
<evidence type="ECO:0000259" key="18">
    <source>
        <dbReference type="PROSITE" id="PS51194"/>
    </source>
</evidence>
<evidence type="ECO:0000256" key="6">
    <source>
        <dbReference type="ARBA" id="ARBA00022519"/>
    </source>
</evidence>
<keyword evidence="8 15" id="KW-0547">Nucleotide-binding</keyword>
<dbReference type="InterPro" id="IPR036266">
    <property type="entry name" value="SecA_Wing/Scaffold_sf"/>
</dbReference>
<evidence type="ECO:0000256" key="3">
    <source>
        <dbReference type="ARBA" id="ARBA00022448"/>
    </source>
</evidence>
<dbReference type="FunFam" id="1.10.3060.10:FF:000003">
    <property type="entry name" value="Protein translocase subunit SecA"/>
    <property type="match status" value="1"/>
</dbReference>
<dbReference type="Pfam" id="PF07517">
    <property type="entry name" value="SecA_DEAD"/>
    <property type="match status" value="1"/>
</dbReference>
<organism evidence="20 21">
    <name type="scientific">Candidatus Anaerobiospirillum merdipullorum</name>
    <dbReference type="NCBI Taxonomy" id="2838450"/>
    <lineage>
        <taxon>Bacteria</taxon>
        <taxon>Pseudomonadati</taxon>
        <taxon>Pseudomonadota</taxon>
        <taxon>Gammaproteobacteria</taxon>
        <taxon>Aeromonadales</taxon>
        <taxon>Succinivibrionaceae</taxon>
        <taxon>Anaerobiospirillum</taxon>
    </lineage>
</organism>
<dbReference type="InterPro" id="IPR044722">
    <property type="entry name" value="SecA_SF2_C"/>
</dbReference>
<dbReference type="SUPFAM" id="SSF81886">
    <property type="entry name" value="Helical scaffold and wing domains of SecA"/>
    <property type="match status" value="1"/>
</dbReference>
<evidence type="ECO:0000256" key="5">
    <source>
        <dbReference type="ARBA" id="ARBA00022490"/>
    </source>
</evidence>
<feature type="binding site" evidence="15">
    <location>
        <position position="513"/>
    </location>
    <ligand>
        <name>ATP</name>
        <dbReference type="ChEBI" id="CHEBI:30616"/>
    </ligand>
</feature>
<dbReference type="GO" id="GO:0031522">
    <property type="term" value="C:cell envelope Sec protein transport complex"/>
    <property type="evidence" value="ECO:0007669"/>
    <property type="project" value="UniProtKB-ARBA"/>
</dbReference>
<dbReference type="InterPro" id="IPR014018">
    <property type="entry name" value="SecA_motor_DEAD"/>
</dbReference>
<sequence length="917" mass="104436">MFITTIVTKIIGSSNQRTIRRLSKIVRQINALEPKYQALADDEFIKLTANFRQQLKDGATLNQILPEVYAAVREACRRTLGLRPFDVQLMGGMVLNENQIAEMKTGEGKTLTALLPCYLNALSGEGVHVVTVNDYLARRDANWSRPFYTFMGMTVGCNIPGMGPEEKRAAYACDVTYGTNNEFGFDYLRDNMAYTKEQRVQRKLHYALVDEVDSVLIDEARTPLIISGAAENGSELYRRVDEIIPLLKLQDKEDTEDWHGDGHYTVDLKLRQAYLTERGQLYVEQLLRERGLLGQNDSLFSSANIIVLHHVMAALRAHALFKRDVDYVVENNQVIIIDEHSGRKMEGRRWSDGLHQAVEAKEHVDIKSENQTLASITFQNYFRMYEKLAGMTGTADTEAYEFQQIYGLSTVVLPTNKPMIRKDLPDLIYLTEESKYKAIIADIKEQLKLNRPVLVGTISIENSEKLSRLLDKEGIPHQVLNAKFHEKEAHIVAQAGRPGTVTIATNMAGRGTDILLGGNYQEDIDALGPNPDPAAVEKIKADWQKRHEEVVAAGGLHIIGSERHESRRIDNQLRGRAGRQGDPGSSRFYLSMDDNLMKLFGSEKLKAFMKRMGMEDGQPLEHKLVTRAIESAQRKVETRNFDIRKNLLEFDDVANEQRKVIYEERNALLDGEDISATITKIREDVFDNVISEYIEPNSLVENWKLKELEQRLKTDFILDLPIEKWVQEDSKLVEDDIRQRVIEAAQKQYQAKCDLIGDDNRKRLEKGIMLQCMDMLWKEHLAAMDYMRQGIGLQGYAQKNPKNEYKIQSFNLFSKMLDNLKYQVIRTLCRLQIQLRVPELTPEQKALLEQRRQEMLARQEAAAAMHMNDSVGRNDPCPCGSGKKYKDCCGKLKHDSNVAKPAATEQEPQAPQAPQAK</sequence>
<gene>
    <name evidence="15 20" type="primary">secA</name>
    <name evidence="20" type="ORF">IAA31_00335</name>
</gene>
<dbReference type="PANTHER" id="PTHR30612">
    <property type="entry name" value="SECA INNER MEMBRANE COMPONENT OF SEC PROTEIN SECRETION SYSTEM"/>
    <property type="match status" value="1"/>
</dbReference>
<dbReference type="GO" id="GO:0017038">
    <property type="term" value="P:protein import"/>
    <property type="evidence" value="ECO:0007669"/>
    <property type="project" value="InterPro"/>
</dbReference>
<dbReference type="GO" id="GO:0005829">
    <property type="term" value="C:cytosol"/>
    <property type="evidence" value="ECO:0007669"/>
    <property type="project" value="TreeGrafter"/>
</dbReference>
<feature type="binding site" evidence="15">
    <location>
        <begin position="106"/>
        <end position="110"/>
    </location>
    <ligand>
        <name>ATP</name>
        <dbReference type="ChEBI" id="CHEBI:30616"/>
    </ligand>
</feature>
<evidence type="ECO:0000256" key="15">
    <source>
        <dbReference type="HAMAP-Rule" id="MF_01382"/>
    </source>
</evidence>
<comment type="cofactor">
    <cofactor evidence="1">
        <name>Zn(2+)</name>
        <dbReference type="ChEBI" id="CHEBI:29105"/>
    </cofactor>
</comment>
<feature type="domain" description="SecA family profile" evidence="19">
    <location>
        <begin position="4"/>
        <end position="621"/>
    </location>
</feature>
<dbReference type="CDD" id="cd17928">
    <property type="entry name" value="DEXDc_SecA"/>
    <property type="match status" value="1"/>
</dbReference>
<keyword evidence="11 15" id="KW-0653">Protein transport</keyword>
<comment type="catalytic activity">
    <reaction evidence="15">
        <text>ATP + H2O + cellular proteinSide 1 = ADP + phosphate + cellular proteinSide 2.</text>
        <dbReference type="EC" id="7.4.2.8"/>
    </reaction>
</comment>
<comment type="similarity">
    <text evidence="2 15 16">Belongs to the SecA family.</text>
</comment>
<dbReference type="PROSITE" id="PS51196">
    <property type="entry name" value="SECA_MOTOR_DEAD"/>
    <property type="match status" value="1"/>
</dbReference>
<dbReference type="NCBIfam" id="TIGR00963">
    <property type="entry name" value="secA"/>
    <property type="match status" value="1"/>
</dbReference>
<keyword evidence="3 15" id="KW-0813">Transport</keyword>
<dbReference type="InterPro" id="IPR011130">
    <property type="entry name" value="SecA_preprotein_X-link_dom"/>
</dbReference>
<keyword evidence="13 15" id="KW-0811">Translocation</keyword>
<evidence type="ECO:0000259" key="19">
    <source>
        <dbReference type="PROSITE" id="PS51196"/>
    </source>
</evidence>
<dbReference type="AlphaFoldDB" id="A0A9E2KM54"/>
<dbReference type="InterPro" id="IPR020937">
    <property type="entry name" value="SecA_CS"/>
</dbReference>
<dbReference type="GO" id="GO:0046872">
    <property type="term" value="F:metal ion binding"/>
    <property type="evidence" value="ECO:0007669"/>
    <property type="project" value="UniProtKB-KW"/>
</dbReference>
<feature type="domain" description="Helicase ATP-binding" evidence="17">
    <location>
        <begin position="90"/>
        <end position="248"/>
    </location>
</feature>
<dbReference type="PROSITE" id="PS51194">
    <property type="entry name" value="HELICASE_CTER"/>
    <property type="match status" value="1"/>
</dbReference>
<dbReference type="NCBIfam" id="NF009538">
    <property type="entry name" value="PRK12904.1"/>
    <property type="match status" value="1"/>
</dbReference>
<accession>A0A9E2KM54</accession>
<dbReference type="Proteomes" id="UP000824150">
    <property type="component" value="Unassembled WGS sequence"/>
</dbReference>
<dbReference type="FunFam" id="3.90.1440.10:FF:000001">
    <property type="entry name" value="Preprotein translocase subunit SecA"/>
    <property type="match status" value="1"/>
</dbReference>
<dbReference type="FunFam" id="3.40.50.300:FF:000113">
    <property type="entry name" value="Preprotein translocase subunit SecA"/>
    <property type="match status" value="1"/>
</dbReference>
<feature type="domain" description="Helicase C-terminal" evidence="18">
    <location>
        <begin position="423"/>
        <end position="637"/>
    </location>
</feature>
<dbReference type="Pfam" id="PF01043">
    <property type="entry name" value="SecA_PP_bind"/>
    <property type="match status" value="1"/>
</dbReference>
<dbReference type="PROSITE" id="PS01312">
    <property type="entry name" value="SECA"/>
    <property type="match status" value="1"/>
</dbReference>
<dbReference type="InterPro" id="IPR001650">
    <property type="entry name" value="Helicase_C-like"/>
</dbReference>
<dbReference type="PRINTS" id="PR00906">
    <property type="entry name" value="SECA"/>
</dbReference>
<dbReference type="EC" id="7.4.2.8" evidence="15"/>
<keyword evidence="7" id="KW-0479">Metal-binding</keyword>
<evidence type="ECO:0000259" key="17">
    <source>
        <dbReference type="PROSITE" id="PS51192"/>
    </source>
</evidence>
<keyword evidence="9" id="KW-0862">Zinc</keyword>
<evidence type="ECO:0000256" key="14">
    <source>
        <dbReference type="ARBA" id="ARBA00023136"/>
    </source>
</evidence>
<comment type="function">
    <text evidence="15">Part of the Sec protein translocase complex. Interacts with the SecYEG preprotein conducting channel. Has a central role in coupling the hydrolysis of ATP to the transfer of proteins into and across the cell membrane, serving both as a receptor for the preprotein-SecB complex and as an ATP-driven molecular motor driving the stepwise translocation of polypeptide chains across the membrane.</text>
</comment>
<dbReference type="GO" id="GO:0043952">
    <property type="term" value="P:protein transport by the Sec complex"/>
    <property type="evidence" value="ECO:0007669"/>
    <property type="project" value="TreeGrafter"/>
</dbReference>
<dbReference type="InterPro" id="IPR011115">
    <property type="entry name" value="SecA_DEAD"/>
</dbReference>
<keyword evidence="4 15" id="KW-1003">Cell membrane</keyword>
<dbReference type="PROSITE" id="PS51192">
    <property type="entry name" value="HELICASE_ATP_BIND_1"/>
    <property type="match status" value="1"/>
</dbReference>
<dbReference type="InterPro" id="IPR014001">
    <property type="entry name" value="Helicase_ATP-bd"/>
</dbReference>
<dbReference type="PANTHER" id="PTHR30612:SF0">
    <property type="entry name" value="CHLOROPLAST PROTEIN-TRANSPORTING ATPASE"/>
    <property type="match status" value="1"/>
</dbReference>
<reference evidence="20" key="1">
    <citation type="journal article" date="2021" name="PeerJ">
        <title>Extensive microbial diversity within the chicken gut microbiome revealed by metagenomics and culture.</title>
        <authorList>
            <person name="Gilroy R."/>
            <person name="Ravi A."/>
            <person name="Getino M."/>
            <person name="Pursley I."/>
            <person name="Horton D.L."/>
            <person name="Alikhan N.F."/>
            <person name="Baker D."/>
            <person name="Gharbi K."/>
            <person name="Hall N."/>
            <person name="Watson M."/>
            <person name="Adriaenssens E.M."/>
            <person name="Foster-Nyarko E."/>
            <person name="Jarju S."/>
            <person name="Secka A."/>
            <person name="Antonio M."/>
            <person name="Oren A."/>
            <person name="Chaudhuri R.R."/>
            <person name="La Ragione R."/>
            <person name="Hildebrand F."/>
            <person name="Pallen M.J."/>
        </authorList>
    </citation>
    <scope>NUCLEOTIDE SEQUENCE</scope>
    <source>
        <strain evidence="20">687</strain>
    </source>
</reference>
<dbReference type="GO" id="GO:0006605">
    <property type="term" value="P:protein targeting"/>
    <property type="evidence" value="ECO:0007669"/>
    <property type="project" value="UniProtKB-UniRule"/>
</dbReference>
<evidence type="ECO:0000256" key="10">
    <source>
        <dbReference type="ARBA" id="ARBA00022840"/>
    </source>
</evidence>
<proteinExistence type="inferred from homology"/>
<dbReference type="Pfam" id="PF02810">
    <property type="entry name" value="SEC-C"/>
    <property type="match status" value="1"/>
</dbReference>